<organism evidence="2 3">
    <name type="scientific">Paenibacillus yanchengensis</name>
    <dbReference type="NCBI Taxonomy" id="2035833"/>
    <lineage>
        <taxon>Bacteria</taxon>
        <taxon>Bacillati</taxon>
        <taxon>Bacillota</taxon>
        <taxon>Bacilli</taxon>
        <taxon>Bacillales</taxon>
        <taxon>Paenibacillaceae</taxon>
        <taxon>Paenibacillus</taxon>
    </lineage>
</organism>
<protein>
    <recommendedName>
        <fullName evidence="4">DUF4179 domain-containing protein</fullName>
    </recommendedName>
</protein>
<sequence>MEEFDHEKQQIYNMLSHITVDSSKLTDQVKSRLREEGVQRTALHRRRWTKPAIAAVMLAVVLVMGTAAVALGNFDWFLERFKPSFGEIIAPVQVSSENQGIEMEVIGARKYDNKAIVYLSLQDITGQKRLTEQTDFRDGFSVKVGQPTKNASTVGNETGTSSISWQKKVLYFNEETNKIYYEFQITSASNSPLQDPLELGSFLIYFDQTDYIDEPIDLSLAAIGKTESTPIEEKHIRGGMNMPDDRSSIKEALTPGNYVAMPHGAKEQWVSNIGIIDGKLHVQIGTIFNKEFGPSDAALMLKSSDGSTIDPDYSLVLYSDEKNNLLDFEKNDYTDVVYKYEEFIFTINREDLNKYTLSYTGSVYAGAEGSWQVASSVSDTDNLVTLENDIAIEGYLFEYITLSPLGVQVIGSYERADDSVFDMILAVETKNGLIELEDAGGSQNSENQTFEANWNTKQPLVVGEATALIVNGTRIVVE</sequence>
<proteinExistence type="predicted"/>
<keyword evidence="1" id="KW-1133">Transmembrane helix</keyword>
<dbReference type="RefSeq" id="WP_377775576.1">
    <property type="nucleotide sequence ID" value="NZ_JBHUHO010000049.1"/>
</dbReference>
<dbReference type="Proteomes" id="UP001597362">
    <property type="component" value="Unassembled WGS sequence"/>
</dbReference>
<accession>A0ABW4YQM6</accession>
<evidence type="ECO:0000256" key="1">
    <source>
        <dbReference type="SAM" id="Phobius"/>
    </source>
</evidence>
<comment type="caution">
    <text evidence="2">The sequence shown here is derived from an EMBL/GenBank/DDBJ whole genome shotgun (WGS) entry which is preliminary data.</text>
</comment>
<gene>
    <name evidence="2" type="ORF">ACFSJH_20295</name>
</gene>
<evidence type="ECO:0008006" key="4">
    <source>
        <dbReference type="Google" id="ProtNLM"/>
    </source>
</evidence>
<keyword evidence="3" id="KW-1185">Reference proteome</keyword>
<reference evidence="3" key="1">
    <citation type="journal article" date="2019" name="Int. J. Syst. Evol. Microbiol.">
        <title>The Global Catalogue of Microorganisms (GCM) 10K type strain sequencing project: providing services to taxonomists for standard genome sequencing and annotation.</title>
        <authorList>
            <consortium name="The Broad Institute Genomics Platform"/>
            <consortium name="The Broad Institute Genome Sequencing Center for Infectious Disease"/>
            <person name="Wu L."/>
            <person name="Ma J."/>
        </authorList>
    </citation>
    <scope>NUCLEOTIDE SEQUENCE [LARGE SCALE GENOMIC DNA]</scope>
    <source>
        <strain evidence="3">GH52</strain>
    </source>
</reference>
<dbReference type="EMBL" id="JBHUHO010000049">
    <property type="protein sequence ID" value="MFD2118045.1"/>
    <property type="molecule type" value="Genomic_DNA"/>
</dbReference>
<evidence type="ECO:0000313" key="2">
    <source>
        <dbReference type="EMBL" id="MFD2118045.1"/>
    </source>
</evidence>
<name>A0ABW4YQM6_9BACL</name>
<keyword evidence="1" id="KW-0812">Transmembrane</keyword>
<evidence type="ECO:0000313" key="3">
    <source>
        <dbReference type="Proteomes" id="UP001597362"/>
    </source>
</evidence>
<keyword evidence="1" id="KW-0472">Membrane</keyword>
<feature type="transmembrane region" description="Helical" evidence="1">
    <location>
        <begin position="52"/>
        <end position="74"/>
    </location>
</feature>